<feature type="compositionally biased region" description="Polar residues" evidence="1">
    <location>
        <begin position="78"/>
        <end position="87"/>
    </location>
</feature>
<dbReference type="Pfam" id="PF03031">
    <property type="entry name" value="NIF"/>
    <property type="match status" value="1"/>
</dbReference>
<reference evidence="3" key="1">
    <citation type="submission" date="2021-01" db="EMBL/GenBank/DDBJ databases">
        <authorList>
            <person name="Corre E."/>
            <person name="Pelletier E."/>
            <person name="Niang G."/>
            <person name="Scheremetjew M."/>
            <person name="Finn R."/>
            <person name="Kale V."/>
            <person name="Holt S."/>
            <person name="Cochrane G."/>
            <person name="Meng A."/>
            <person name="Brown T."/>
            <person name="Cohen L."/>
        </authorList>
    </citation>
    <scope>NUCLEOTIDE SEQUENCE</scope>
    <source>
        <strain evidence="3">CCAP 1951/1</strain>
    </source>
</reference>
<accession>A0A7S1PPD8</accession>
<evidence type="ECO:0000256" key="1">
    <source>
        <dbReference type="SAM" id="MobiDB-lite"/>
    </source>
</evidence>
<dbReference type="PROSITE" id="PS50969">
    <property type="entry name" value="FCP1"/>
    <property type="match status" value="1"/>
</dbReference>
<dbReference type="AlphaFoldDB" id="A0A7S1PPD8"/>
<feature type="region of interest" description="Disordered" evidence="1">
    <location>
        <begin position="36"/>
        <end position="120"/>
    </location>
</feature>
<dbReference type="InterPro" id="IPR023214">
    <property type="entry name" value="HAD_sf"/>
</dbReference>
<evidence type="ECO:0000259" key="2">
    <source>
        <dbReference type="PROSITE" id="PS50969"/>
    </source>
</evidence>
<feature type="compositionally biased region" description="Polar residues" evidence="1">
    <location>
        <begin position="96"/>
        <end position="107"/>
    </location>
</feature>
<organism evidence="3">
    <name type="scientific">Neobodo designis</name>
    <name type="common">Flagellated protozoan</name>
    <name type="synonym">Bodo designis</name>
    <dbReference type="NCBI Taxonomy" id="312471"/>
    <lineage>
        <taxon>Eukaryota</taxon>
        <taxon>Discoba</taxon>
        <taxon>Euglenozoa</taxon>
        <taxon>Kinetoplastea</taxon>
        <taxon>Metakinetoplastina</taxon>
        <taxon>Neobodonida</taxon>
        <taxon>Neobodo</taxon>
    </lineage>
</organism>
<dbReference type="SMART" id="SM00577">
    <property type="entry name" value="CPDc"/>
    <property type="match status" value="1"/>
</dbReference>
<proteinExistence type="predicted"/>
<sequence length="302" mass="34307">MYTTRTTHHAALPETHRLKSHAHPYYAHSHFGVAARAPPAVRSSTPVRTTTPKRSTTPLRAAAATPQRHYTDAAAATPQRQASSFMTQAARGNVTPRHQISRPSSHAHTAPLRRGPSLLPESPLDQRMLLVLDMDETLLHAEVSPVRHDVSFVVNMDNGQSTPVYVKFRPHLNRFLSIVSRMYEVVVFTASISRYANQVLDYIDPSGSLVHHRLYREHCTETNGTYVKDLERLGRPLERVAIVDNSPVAYSFHPENAVAIPSWYDCDRDEALRQLLPHLERMSRAHHVYDGLEDIRRQLRWD</sequence>
<name>A0A7S1PPD8_NEODS</name>
<dbReference type="EMBL" id="HBGF01003337">
    <property type="protein sequence ID" value="CAD9091973.1"/>
    <property type="molecule type" value="Transcribed_RNA"/>
</dbReference>
<dbReference type="FunFam" id="3.40.50.1000:FF:000093">
    <property type="entry name" value="NLI interacting factor-like phosphatase family protein"/>
    <property type="match status" value="1"/>
</dbReference>
<feature type="compositionally biased region" description="Polar residues" evidence="1">
    <location>
        <begin position="42"/>
        <end position="58"/>
    </location>
</feature>
<dbReference type="GO" id="GO:0016791">
    <property type="term" value="F:phosphatase activity"/>
    <property type="evidence" value="ECO:0007669"/>
    <property type="project" value="InterPro"/>
</dbReference>
<dbReference type="SUPFAM" id="SSF56784">
    <property type="entry name" value="HAD-like"/>
    <property type="match status" value="1"/>
</dbReference>
<dbReference type="PANTHER" id="PTHR12210">
    <property type="entry name" value="DULLARD PROTEIN PHOSPHATASE"/>
    <property type="match status" value="1"/>
</dbReference>
<feature type="domain" description="FCP1 homology" evidence="2">
    <location>
        <begin position="123"/>
        <end position="282"/>
    </location>
</feature>
<evidence type="ECO:0000313" key="3">
    <source>
        <dbReference type="EMBL" id="CAD9091973.1"/>
    </source>
</evidence>
<dbReference type="CDD" id="cd07521">
    <property type="entry name" value="HAD_FCP1-like"/>
    <property type="match status" value="1"/>
</dbReference>
<dbReference type="InterPro" id="IPR004274">
    <property type="entry name" value="FCP1_dom"/>
</dbReference>
<dbReference type="Gene3D" id="3.40.50.1000">
    <property type="entry name" value="HAD superfamily/HAD-like"/>
    <property type="match status" value="1"/>
</dbReference>
<dbReference type="InterPro" id="IPR050365">
    <property type="entry name" value="TIM50"/>
</dbReference>
<dbReference type="InterPro" id="IPR011948">
    <property type="entry name" value="Dullard_phosphatase"/>
</dbReference>
<dbReference type="NCBIfam" id="TIGR02251">
    <property type="entry name" value="HIF-SF_euk"/>
    <property type="match status" value="1"/>
</dbReference>
<protein>
    <recommendedName>
        <fullName evidence="2">FCP1 homology domain-containing protein</fullName>
    </recommendedName>
</protein>
<gene>
    <name evidence="3" type="ORF">NDES1114_LOCUS2305</name>
</gene>
<dbReference type="InterPro" id="IPR036412">
    <property type="entry name" value="HAD-like_sf"/>
</dbReference>